<dbReference type="InterPro" id="IPR002963">
    <property type="entry name" value="Expansin"/>
</dbReference>
<evidence type="ECO:0000256" key="3">
    <source>
        <dbReference type="ARBA" id="ARBA00022525"/>
    </source>
</evidence>
<gene>
    <name evidence="10" type="ORF">RJ640_026564</name>
</gene>
<evidence type="ECO:0000256" key="2">
    <source>
        <dbReference type="ARBA" id="ARBA00022512"/>
    </source>
</evidence>
<keyword evidence="6 7" id="KW-0961">Cell wall biogenesis/degradation</keyword>
<feature type="domain" description="Expansin-like CBD" evidence="9">
    <location>
        <begin position="195"/>
        <end position="274"/>
    </location>
</feature>
<keyword evidence="11" id="KW-1185">Reference proteome</keyword>
<evidence type="ECO:0000256" key="6">
    <source>
        <dbReference type="ARBA" id="ARBA00023316"/>
    </source>
</evidence>
<dbReference type="InterPro" id="IPR007112">
    <property type="entry name" value="Expansin/allergen_DPBB_dom"/>
</dbReference>
<evidence type="ECO:0000313" key="10">
    <source>
        <dbReference type="EMBL" id="KAK2995797.1"/>
    </source>
</evidence>
<dbReference type="EMBL" id="JAVXUO010000053">
    <property type="protein sequence ID" value="KAK2995797.1"/>
    <property type="molecule type" value="Genomic_DNA"/>
</dbReference>
<dbReference type="Pfam" id="PF03330">
    <property type="entry name" value="DPBB_1"/>
    <property type="match status" value="1"/>
</dbReference>
<dbReference type="Gene3D" id="2.60.40.760">
    <property type="entry name" value="Expansin, cellulose-binding-like domain"/>
    <property type="match status" value="1"/>
</dbReference>
<organism evidence="10 11">
    <name type="scientific">Escallonia rubra</name>
    <dbReference type="NCBI Taxonomy" id="112253"/>
    <lineage>
        <taxon>Eukaryota</taxon>
        <taxon>Viridiplantae</taxon>
        <taxon>Streptophyta</taxon>
        <taxon>Embryophyta</taxon>
        <taxon>Tracheophyta</taxon>
        <taxon>Spermatophyta</taxon>
        <taxon>Magnoliopsida</taxon>
        <taxon>eudicotyledons</taxon>
        <taxon>Gunneridae</taxon>
        <taxon>Pentapetalae</taxon>
        <taxon>asterids</taxon>
        <taxon>campanulids</taxon>
        <taxon>Escalloniales</taxon>
        <taxon>Escalloniaceae</taxon>
        <taxon>Escallonia</taxon>
    </lineage>
</organism>
<evidence type="ECO:0000259" key="8">
    <source>
        <dbReference type="PROSITE" id="PS50842"/>
    </source>
</evidence>
<dbReference type="GO" id="GO:0005576">
    <property type="term" value="C:extracellular region"/>
    <property type="evidence" value="ECO:0007669"/>
    <property type="project" value="InterPro"/>
</dbReference>
<evidence type="ECO:0000256" key="4">
    <source>
        <dbReference type="ARBA" id="ARBA00022729"/>
    </source>
</evidence>
<comment type="subcellular location">
    <subcellularLocation>
        <location evidence="7">Secreted</location>
        <location evidence="7">Cell wall</location>
    </subcellularLocation>
    <subcellularLocation>
        <location evidence="7">Membrane</location>
        <topology evidence="7">Peripheral membrane protein</topology>
    </subcellularLocation>
</comment>
<dbReference type="PANTHER" id="PTHR31867">
    <property type="entry name" value="EXPANSIN-A15"/>
    <property type="match status" value="1"/>
</dbReference>
<reference evidence="10" key="1">
    <citation type="submission" date="2022-12" db="EMBL/GenBank/DDBJ databases">
        <title>Draft genome assemblies for two species of Escallonia (Escalloniales).</title>
        <authorList>
            <person name="Chanderbali A."/>
            <person name="Dervinis C."/>
            <person name="Anghel I."/>
            <person name="Soltis D."/>
            <person name="Soltis P."/>
            <person name="Zapata F."/>
        </authorList>
    </citation>
    <scope>NUCLEOTIDE SEQUENCE</scope>
    <source>
        <strain evidence="10">UCBG92.1500</strain>
        <tissue evidence="10">Leaf</tissue>
    </source>
</reference>
<comment type="caution">
    <text evidence="10">The sequence shown here is derived from an EMBL/GenBank/DDBJ whole genome shotgun (WGS) entry which is preliminary data.</text>
</comment>
<dbReference type="Proteomes" id="UP001187471">
    <property type="component" value="Unassembled WGS sequence"/>
</dbReference>
<comment type="similarity">
    <text evidence="1 7">Belongs to the expansin family. Expansin A subfamily.</text>
</comment>
<dbReference type="Gene3D" id="2.40.40.10">
    <property type="entry name" value="RlpA-like domain"/>
    <property type="match status" value="1"/>
</dbReference>
<dbReference type="Pfam" id="PF01357">
    <property type="entry name" value="Expansin_C"/>
    <property type="match status" value="1"/>
</dbReference>
<keyword evidence="4 7" id="KW-0732">Signal</keyword>
<dbReference type="PRINTS" id="PR01225">
    <property type="entry name" value="EXPANSNFAMLY"/>
</dbReference>
<dbReference type="GO" id="GO:0016020">
    <property type="term" value="C:membrane"/>
    <property type="evidence" value="ECO:0007669"/>
    <property type="project" value="UniProtKB-SubCell"/>
</dbReference>
<dbReference type="GO" id="GO:0009664">
    <property type="term" value="P:plant-type cell wall organization"/>
    <property type="evidence" value="ECO:0007669"/>
    <property type="project" value="InterPro"/>
</dbReference>
<dbReference type="SMART" id="SM00837">
    <property type="entry name" value="DPBB_1"/>
    <property type="match status" value="1"/>
</dbReference>
<dbReference type="InterPro" id="IPR036908">
    <property type="entry name" value="RlpA-like_sf"/>
</dbReference>
<keyword evidence="3 7" id="KW-0964">Secreted</keyword>
<keyword evidence="2 7" id="KW-0134">Cell wall</keyword>
<evidence type="ECO:0000259" key="9">
    <source>
        <dbReference type="PROSITE" id="PS50843"/>
    </source>
</evidence>
<dbReference type="SUPFAM" id="SSF50685">
    <property type="entry name" value="Barwin-like endoglucanases"/>
    <property type="match status" value="1"/>
</dbReference>
<dbReference type="GO" id="GO:0009653">
    <property type="term" value="P:anatomical structure morphogenesis"/>
    <property type="evidence" value="ECO:0007669"/>
    <property type="project" value="UniProtKB-ARBA"/>
</dbReference>
<dbReference type="AlphaFoldDB" id="A0AA88RU57"/>
<feature type="chain" id="PRO_5041516443" description="Expansin" evidence="7">
    <location>
        <begin position="24"/>
        <end position="277"/>
    </location>
</feature>
<dbReference type="SUPFAM" id="SSF49590">
    <property type="entry name" value="PHL pollen allergen"/>
    <property type="match status" value="1"/>
</dbReference>
<dbReference type="InterPro" id="IPR036749">
    <property type="entry name" value="Expansin_CBD_sf"/>
</dbReference>
<dbReference type="CDD" id="cd22274">
    <property type="entry name" value="DPBB_EXPA_N"/>
    <property type="match status" value="1"/>
</dbReference>
<feature type="signal peptide" evidence="7">
    <location>
        <begin position="1"/>
        <end position="23"/>
    </location>
</feature>
<comment type="function">
    <text evidence="7">Causes loosening and extension of plant cell walls by disrupting non-covalent bonding between cellulose microfibrils and matrix glucans. No enzymatic activity has been found.</text>
</comment>
<protein>
    <recommendedName>
        <fullName evidence="7">Expansin</fullName>
    </recommendedName>
</protein>
<dbReference type="InterPro" id="IPR007118">
    <property type="entry name" value="Expan_Lol_pI"/>
</dbReference>
<dbReference type="PRINTS" id="PR01226">
    <property type="entry name" value="EXPANSIN"/>
</dbReference>
<sequence>MARVQKLSVRVIVMAVLLVIVHGERFSVGKNEYGGWFDRPSALGEGVSVAENNYDGWNNAHATFYGDMSGGETMQGACGYGNLFHQGYGLETAALSTALFNNGQTCGACYEIMCTDSPQWCKPDAGTIKVTATNFCPPSYTPGGWCDPPRMHFDLAMPMFLKIAEYRAGIVPVKFRRIACEKIGGIKFEVLGNQWWTLVMIYNVGGAGDVVNVKIKGGNTDWLEMSRNWGQNWQTGVTLQGQSLSFQVTTSDGRMVQSDNVAPDNWQFGQTFEGRNF</sequence>
<accession>A0AA88RU57</accession>
<dbReference type="InterPro" id="IPR009009">
    <property type="entry name" value="RlpA-like_DPBB"/>
</dbReference>
<evidence type="ECO:0000313" key="11">
    <source>
        <dbReference type="Proteomes" id="UP001187471"/>
    </source>
</evidence>
<evidence type="ECO:0000256" key="7">
    <source>
        <dbReference type="RuleBase" id="RU365023"/>
    </source>
</evidence>
<feature type="domain" description="Expansin-like EG45" evidence="8">
    <location>
        <begin position="75"/>
        <end position="185"/>
    </location>
</feature>
<evidence type="ECO:0000256" key="1">
    <source>
        <dbReference type="ARBA" id="ARBA00005392"/>
    </source>
</evidence>
<evidence type="ECO:0000256" key="5">
    <source>
        <dbReference type="ARBA" id="ARBA00023136"/>
    </source>
</evidence>
<keyword evidence="5" id="KW-0472">Membrane</keyword>
<name>A0AA88RU57_9ASTE</name>
<dbReference type="InterPro" id="IPR007117">
    <property type="entry name" value="Expansin_CBD"/>
</dbReference>
<dbReference type="PROSITE" id="PS50842">
    <property type="entry name" value="EXPANSIN_EG45"/>
    <property type="match status" value="1"/>
</dbReference>
<proteinExistence type="inferred from homology"/>
<dbReference type="PROSITE" id="PS50843">
    <property type="entry name" value="EXPANSIN_CBD"/>
    <property type="match status" value="1"/>
</dbReference>